<dbReference type="Gene3D" id="3.30.1360.120">
    <property type="entry name" value="Probable tRNA modification gtpase trme, domain 1"/>
    <property type="match status" value="1"/>
</dbReference>
<dbReference type="SUPFAM" id="SSF103025">
    <property type="entry name" value="Folate-binding domain"/>
    <property type="match status" value="1"/>
</dbReference>
<dbReference type="EMBL" id="JABRWJ010000022">
    <property type="protein sequence ID" value="NRF72294.1"/>
    <property type="molecule type" value="Genomic_DNA"/>
</dbReference>
<evidence type="ECO:0000313" key="1">
    <source>
        <dbReference type="EMBL" id="NRF72294.1"/>
    </source>
</evidence>
<organism evidence="1 2">
    <name type="scientific">Pseudaquabacterium terrae</name>
    <dbReference type="NCBI Taxonomy" id="2732868"/>
    <lineage>
        <taxon>Bacteria</taxon>
        <taxon>Pseudomonadati</taxon>
        <taxon>Pseudomonadota</taxon>
        <taxon>Betaproteobacteria</taxon>
        <taxon>Burkholderiales</taxon>
        <taxon>Sphaerotilaceae</taxon>
        <taxon>Pseudaquabacterium</taxon>
    </lineage>
</organism>
<gene>
    <name evidence="1" type="ORF">HLB44_35480</name>
</gene>
<protein>
    <submittedName>
        <fullName evidence="1">Sarcosine oxidase subunit gamma</fullName>
    </submittedName>
</protein>
<dbReference type="InterPro" id="IPR027266">
    <property type="entry name" value="TrmE/GcvT-like"/>
</dbReference>
<evidence type="ECO:0000313" key="2">
    <source>
        <dbReference type="Proteomes" id="UP000737171"/>
    </source>
</evidence>
<dbReference type="Gene3D" id="3.30.70.1520">
    <property type="entry name" value="Heterotetrameric sarcosine oxidase"/>
    <property type="match status" value="1"/>
</dbReference>
<proteinExistence type="predicted"/>
<dbReference type="Proteomes" id="UP000737171">
    <property type="component" value="Unassembled WGS sequence"/>
</dbReference>
<dbReference type="RefSeq" id="WP_173135244.1">
    <property type="nucleotide sequence ID" value="NZ_JABRWJ010000022.1"/>
</dbReference>
<dbReference type="Pfam" id="PF04268">
    <property type="entry name" value="SoxG"/>
    <property type="match status" value="1"/>
</dbReference>
<keyword evidence="2" id="KW-1185">Reference proteome</keyword>
<comment type="caution">
    <text evidence="1">The sequence shown here is derived from an EMBL/GenBank/DDBJ whole genome shotgun (WGS) entry which is preliminary data.</text>
</comment>
<sequence>MSRASTDAPLNAFLQSPLQGFDWQSLARAPGAADGVLACELAHLGYVIVRGRADDADFLERVGSVLGSPLPTGPTSFARWSHGAALWLSPDEWMLVCPRAARDGWVGSLNAALAGVFAQVVDVSGGFTTLRLAGKDHVRLLRHLGPYDFERLQIGRCVGTVFSKATVSVVRADAAGVLLVFRRSFADYVWRLVERAARPYGLCVVTPQHCADPLFAPLLEAA</sequence>
<accession>A0ABX2EV47</accession>
<reference evidence="1 2" key="1">
    <citation type="submission" date="2020-05" db="EMBL/GenBank/DDBJ databases">
        <title>Aquincola sp. isolate from soil.</title>
        <authorList>
            <person name="Han J."/>
            <person name="Kim D.-U."/>
        </authorList>
    </citation>
    <scope>NUCLEOTIDE SEQUENCE [LARGE SCALE GENOMIC DNA]</scope>
    <source>
        <strain evidence="1 2">S2</strain>
    </source>
</reference>
<dbReference type="InterPro" id="IPR007375">
    <property type="entry name" value="SoxG"/>
</dbReference>
<name>A0ABX2EV47_9BURK</name>